<evidence type="ECO:0000313" key="1">
    <source>
        <dbReference type="EMBL" id="BDG01585.1"/>
    </source>
</evidence>
<sequence length="159" mass="16028">MASCRGNRGRGVTSAVLAVAVGGVLLATACGGGSSAPHVTVRWDRTTLTLPAADGCACAFLEYLRDGSVDGTDGLTWSVLGDTAGAPTVNANLPPLSSGGIVCANDLPPLMDGAFMGWAHVGGSGPAGTWQVRANVFEWLGDTDSMRVLASADLEVVVP</sequence>
<name>A0ABM7WQ44_9BACT</name>
<evidence type="ECO:0000313" key="2">
    <source>
        <dbReference type="Proteomes" id="UP001162891"/>
    </source>
</evidence>
<evidence type="ECO:0008006" key="3">
    <source>
        <dbReference type="Google" id="ProtNLM"/>
    </source>
</evidence>
<gene>
    <name evidence="1" type="ORF">AMOR_05810</name>
</gene>
<keyword evidence="2" id="KW-1185">Reference proteome</keyword>
<proteinExistence type="predicted"/>
<protein>
    <recommendedName>
        <fullName evidence="3">Lipoprotein</fullName>
    </recommendedName>
</protein>
<accession>A0ABM7WQ44</accession>
<dbReference type="PROSITE" id="PS51257">
    <property type="entry name" value="PROKAR_LIPOPROTEIN"/>
    <property type="match status" value="1"/>
</dbReference>
<dbReference type="EMBL" id="AP025591">
    <property type="protein sequence ID" value="BDG01585.1"/>
    <property type="molecule type" value="Genomic_DNA"/>
</dbReference>
<organism evidence="1 2">
    <name type="scientific">Anaeromyxobacter oryzae</name>
    <dbReference type="NCBI Taxonomy" id="2918170"/>
    <lineage>
        <taxon>Bacteria</taxon>
        <taxon>Pseudomonadati</taxon>
        <taxon>Myxococcota</taxon>
        <taxon>Myxococcia</taxon>
        <taxon>Myxococcales</taxon>
        <taxon>Cystobacterineae</taxon>
        <taxon>Anaeromyxobacteraceae</taxon>
        <taxon>Anaeromyxobacter</taxon>
    </lineage>
</organism>
<dbReference type="Proteomes" id="UP001162891">
    <property type="component" value="Chromosome"/>
</dbReference>
<reference evidence="2" key="1">
    <citation type="journal article" date="2022" name="Int. J. Syst. Evol. Microbiol.">
        <title>Anaeromyxobacter oryzae sp. nov., Anaeromyxobacter diazotrophicus sp. nov. and Anaeromyxobacter paludicola sp. nov., isolated from paddy soils.</title>
        <authorList>
            <person name="Itoh H."/>
            <person name="Xu Z."/>
            <person name="Mise K."/>
            <person name="Masuda Y."/>
            <person name="Ushijima N."/>
            <person name="Hayakawa C."/>
            <person name="Shiratori Y."/>
            <person name="Senoo K."/>
        </authorList>
    </citation>
    <scope>NUCLEOTIDE SEQUENCE [LARGE SCALE GENOMIC DNA]</scope>
    <source>
        <strain evidence="2">Red232</strain>
    </source>
</reference>